<dbReference type="GO" id="GO:0005524">
    <property type="term" value="F:ATP binding"/>
    <property type="evidence" value="ECO:0007669"/>
    <property type="project" value="UniProtKB-KW"/>
</dbReference>
<dbReference type="InterPro" id="IPR008921">
    <property type="entry name" value="DNA_pol3_clamp-load_cplx_C"/>
</dbReference>
<evidence type="ECO:0000256" key="8">
    <source>
        <dbReference type="ARBA" id="ARBA00022840"/>
    </source>
</evidence>
<dbReference type="Pfam" id="PF22608">
    <property type="entry name" value="DNAX_ATPase_lid"/>
    <property type="match status" value="1"/>
</dbReference>
<dbReference type="InterPro" id="IPR003593">
    <property type="entry name" value="AAA+_ATPase"/>
</dbReference>
<keyword evidence="9 11" id="KW-0239">DNA-directed DNA polymerase</keyword>
<evidence type="ECO:0000313" key="15">
    <source>
        <dbReference type="Proteomes" id="UP000650524"/>
    </source>
</evidence>
<evidence type="ECO:0000256" key="11">
    <source>
        <dbReference type="RuleBase" id="RU364063"/>
    </source>
</evidence>
<evidence type="ECO:0000256" key="6">
    <source>
        <dbReference type="ARBA" id="ARBA00022741"/>
    </source>
</evidence>
<comment type="caution">
    <text evidence="14">The sequence shown here is derived from an EMBL/GenBank/DDBJ whole genome shotgun (WGS) entry which is preliminary data.</text>
</comment>
<name>A0A8J6N214_9DELT</name>
<feature type="compositionally biased region" description="Basic and acidic residues" evidence="12">
    <location>
        <begin position="504"/>
        <end position="522"/>
    </location>
</feature>
<keyword evidence="6 11" id="KW-0547">Nucleotide-binding</keyword>
<dbReference type="Pfam" id="PF13177">
    <property type="entry name" value="DNA_pol3_delta2"/>
    <property type="match status" value="1"/>
</dbReference>
<protein>
    <recommendedName>
        <fullName evidence="11">DNA polymerase III subunit gamma/tau</fullName>
        <ecNumber evidence="11">2.7.7.7</ecNumber>
    </recommendedName>
</protein>
<dbReference type="FunFam" id="1.10.8.60:FF:000013">
    <property type="entry name" value="DNA polymerase III subunit gamma/tau"/>
    <property type="match status" value="1"/>
</dbReference>
<dbReference type="InterPro" id="IPR050238">
    <property type="entry name" value="DNA_Rep/Repair_Clamp_Loader"/>
</dbReference>
<evidence type="ECO:0000256" key="1">
    <source>
        <dbReference type="ARBA" id="ARBA00006360"/>
    </source>
</evidence>
<dbReference type="NCBIfam" id="NF004046">
    <property type="entry name" value="PRK05563.1"/>
    <property type="match status" value="1"/>
</dbReference>
<feature type="region of interest" description="Disordered" evidence="12">
    <location>
        <begin position="503"/>
        <end position="522"/>
    </location>
</feature>
<sequence>MTYQVLARKWRPQLFQDVIGQEHITQTLMNAIKTDRLAHAYLFSGSRGIGKTSVARIFAKAINCEKGEPGIPCNICTSCTEITAGSSVDVQEIDGASNRGIDEIRELRESIKYMPSSSRYRIYIIDEVHMLTLPAFNALLKTLEEPPAHVKFIFATTESHKVPTTILSRCQRFEFKRIPLSQIISHLRKIAEDEGIEIGTPGLAIIAREAEGGMRDAESLLDQVISFSGQKVEEKDITDILGIIDRDIMFESSAAILEGAADRCLEVVEKIYNYGYDIKEFYRALMEQFRNLLISLIAPQKHLIDISESDREEIIRLAKTAGEEKLHLLLNFLISREEDLRFTSNPRLILETTMIKLCSLGDFLSFDDLLKKLTSLEKRLACSPVDDKQTNSERLSEPDAVWSQENRKSEAKGKPGHDQEDKTWDDFLSFLSTKSKAAYSILKEWQVLKLTGETLEIESGNQSFSSKYFDDKERYDQLVNYCREFFRKDLKVKIIVNHHAPARAQKEPKEKVFRREAPEDSKLPQTAQEILNLFEGQIMKENPIRTGKNSSKNIEKKEEGNR</sequence>
<evidence type="ECO:0000256" key="7">
    <source>
        <dbReference type="ARBA" id="ARBA00022833"/>
    </source>
</evidence>
<comment type="subunit">
    <text evidence="11">DNA polymerase III contains a core (composed of alpha, epsilon and theta chains) that associates with a tau subunit. This core dimerizes to form the POLIII' complex. PolIII' associates with the gamma complex (composed of gamma, delta, delta', psi and chi chains) and with the beta chain to form the complete DNA polymerase III complex.</text>
</comment>
<feature type="domain" description="AAA+ ATPase" evidence="13">
    <location>
        <begin position="37"/>
        <end position="179"/>
    </location>
</feature>
<dbReference type="EMBL" id="JACNJD010000250">
    <property type="protein sequence ID" value="MBC8178004.1"/>
    <property type="molecule type" value="Genomic_DNA"/>
</dbReference>
<keyword evidence="2 11" id="KW-0808">Transferase</keyword>
<dbReference type="Gene3D" id="1.20.272.10">
    <property type="match status" value="1"/>
</dbReference>
<evidence type="ECO:0000256" key="9">
    <source>
        <dbReference type="ARBA" id="ARBA00022932"/>
    </source>
</evidence>
<dbReference type="FunFam" id="3.40.50.300:FF:000014">
    <property type="entry name" value="DNA polymerase III subunit gamma/tau"/>
    <property type="match status" value="1"/>
</dbReference>
<dbReference type="PANTHER" id="PTHR11669">
    <property type="entry name" value="REPLICATION FACTOR C / DNA POLYMERASE III GAMMA-TAU SUBUNIT"/>
    <property type="match status" value="1"/>
</dbReference>
<evidence type="ECO:0000256" key="2">
    <source>
        <dbReference type="ARBA" id="ARBA00022679"/>
    </source>
</evidence>
<evidence type="ECO:0000313" key="14">
    <source>
        <dbReference type="EMBL" id="MBC8178004.1"/>
    </source>
</evidence>
<dbReference type="GO" id="GO:0003677">
    <property type="term" value="F:DNA binding"/>
    <property type="evidence" value="ECO:0007669"/>
    <property type="project" value="InterPro"/>
</dbReference>
<feature type="compositionally biased region" description="Basic and acidic residues" evidence="12">
    <location>
        <begin position="405"/>
        <end position="420"/>
    </location>
</feature>
<dbReference type="SUPFAM" id="SSF52540">
    <property type="entry name" value="P-loop containing nucleoside triphosphate hydrolases"/>
    <property type="match status" value="1"/>
</dbReference>
<comment type="catalytic activity">
    <reaction evidence="10 11">
        <text>DNA(n) + a 2'-deoxyribonucleoside 5'-triphosphate = DNA(n+1) + diphosphate</text>
        <dbReference type="Rhea" id="RHEA:22508"/>
        <dbReference type="Rhea" id="RHEA-COMP:17339"/>
        <dbReference type="Rhea" id="RHEA-COMP:17340"/>
        <dbReference type="ChEBI" id="CHEBI:33019"/>
        <dbReference type="ChEBI" id="CHEBI:61560"/>
        <dbReference type="ChEBI" id="CHEBI:173112"/>
        <dbReference type="EC" id="2.7.7.7"/>
    </reaction>
</comment>
<dbReference type="GO" id="GO:0009360">
    <property type="term" value="C:DNA polymerase III complex"/>
    <property type="evidence" value="ECO:0007669"/>
    <property type="project" value="InterPro"/>
</dbReference>
<dbReference type="CDD" id="cd00009">
    <property type="entry name" value="AAA"/>
    <property type="match status" value="1"/>
</dbReference>
<dbReference type="Gene3D" id="1.10.8.60">
    <property type="match status" value="1"/>
</dbReference>
<organism evidence="14 15">
    <name type="scientific">Candidatus Desulfacyla euxinica</name>
    <dbReference type="NCBI Taxonomy" id="2841693"/>
    <lineage>
        <taxon>Bacteria</taxon>
        <taxon>Deltaproteobacteria</taxon>
        <taxon>Candidatus Desulfacyla</taxon>
    </lineage>
</organism>
<dbReference type="CDD" id="cd18137">
    <property type="entry name" value="HLD_clamp_pol_III_gamma_tau"/>
    <property type="match status" value="1"/>
</dbReference>
<comment type="function">
    <text evidence="11">DNA polymerase III is a complex, multichain enzyme responsible for most of the replicative synthesis in bacteria. This DNA polymerase also exhibits 3' to 5' exonuclease activity.</text>
</comment>
<dbReference type="NCBIfam" id="TIGR02397">
    <property type="entry name" value="dnaX_nterm"/>
    <property type="match status" value="1"/>
</dbReference>
<keyword evidence="8 11" id="KW-0067">ATP-binding</keyword>
<evidence type="ECO:0000256" key="4">
    <source>
        <dbReference type="ARBA" id="ARBA00022705"/>
    </source>
</evidence>
<dbReference type="Gene3D" id="3.40.50.300">
    <property type="entry name" value="P-loop containing nucleotide triphosphate hydrolases"/>
    <property type="match status" value="1"/>
</dbReference>
<dbReference type="InterPro" id="IPR045085">
    <property type="entry name" value="HLD_clamp_pol_III_gamma_tau"/>
</dbReference>
<feature type="compositionally biased region" description="Basic and acidic residues" evidence="12">
    <location>
        <begin position="553"/>
        <end position="562"/>
    </location>
</feature>
<dbReference type="SUPFAM" id="SSF48019">
    <property type="entry name" value="post-AAA+ oligomerization domain-like"/>
    <property type="match status" value="1"/>
</dbReference>
<dbReference type="Proteomes" id="UP000650524">
    <property type="component" value="Unassembled WGS sequence"/>
</dbReference>
<dbReference type="Pfam" id="PF12169">
    <property type="entry name" value="DNA_pol3_gamma3"/>
    <property type="match status" value="1"/>
</dbReference>
<comment type="similarity">
    <text evidence="1 11">Belongs to the DnaX/STICHEL family.</text>
</comment>
<feature type="region of interest" description="Disordered" evidence="12">
    <location>
        <begin position="541"/>
        <end position="562"/>
    </location>
</feature>
<evidence type="ECO:0000256" key="5">
    <source>
        <dbReference type="ARBA" id="ARBA00022723"/>
    </source>
</evidence>
<evidence type="ECO:0000256" key="12">
    <source>
        <dbReference type="SAM" id="MobiDB-lite"/>
    </source>
</evidence>
<proteinExistence type="inferred from homology"/>
<keyword evidence="7" id="KW-0862">Zinc</keyword>
<reference evidence="14 15" key="1">
    <citation type="submission" date="2020-08" db="EMBL/GenBank/DDBJ databases">
        <title>Bridging the membrane lipid divide: bacteria of the FCB group superphylum have the potential to synthesize archaeal ether lipids.</title>
        <authorList>
            <person name="Villanueva L."/>
            <person name="Von Meijenfeldt F.A.B."/>
            <person name="Westbye A.B."/>
            <person name="Yadav S."/>
            <person name="Hopmans E.C."/>
            <person name="Dutilh B.E."/>
            <person name="Sinninghe Damste J.S."/>
        </authorList>
    </citation>
    <scope>NUCLEOTIDE SEQUENCE [LARGE SCALE GENOMIC DNA]</scope>
    <source>
        <strain evidence="14">NIOZ-UU27</strain>
    </source>
</reference>
<dbReference type="GO" id="GO:0006261">
    <property type="term" value="P:DNA-templated DNA replication"/>
    <property type="evidence" value="ECO:0007669"/>
    <property type="project" value="TreeGrafter"/>
</dbReference>
<evidence type="ECO:0000256" key="10">
    <source>
        <dbReference type="ARBA" id="ARBA00049244"/>
    </source>
</evidence>
<evidence type="ECO:0000256" key="3">
    <source>
        <dbReference type="ARBA" id="ARBA00022695"/>
    </source>
</evidence>
<dbReference type="GO" id="GO:0046872">
    <property type="term" value="F:metal ion binding"/>
    <property type="evidence" value="ECO:0007669"/>
    <property type="project" value="UniProtKB-KW"/>
</dbReference>
<dbReference type="InterPro" id="IPR027417">
    <property type="entry name" value="P-loop_NTPase"/>
</dbReference>
<dbReference type="EC" id="2.7.7.7" evidence="11"/>
<evidence type="ECO:0000259" key="13">
    <source>
        <dbReference type="SMART" id="SM00382"/>
    </source>
</evidence>
<dbReference type="GO" id="GO:0003887">
    <property type="term" value="F:DNA-directed DNA polymerase activity"/>
    <property type="evidence" value="ECO:0007669"/>
    <property type="project" value="UniProtKB-KW"/>
</dbReference>
<dbReference type="InterPro" id="IPR012763">
    <property type="entry name" value="DNA_pol_III_sug/sutau_N"/>
</dbReference>
<dbReference type="InterPro" id="IPR022754">
    <property type="entry name" value="DNA_pol_III_gamma-3"/>
</dbReference>
<feature type="compositionally biased region" description="Basic and acidic residues" evidence="12">
    <location>
        <begin position="387"/>
        <end position="397"/>
    </location>
</feature>
<keyword evidence="4 11" id="KW-0235">DNA replication</keyword>
<gene>
    <name evidence="11 14" type="primary">dnaX</name>
    <name evidence="14" type="ORF">H8E19_11420</name>
</gene>
<keyword evidence="5" id="KW-0479">Metal-binding</keyword>
<accession>A0A8J6N214</accession>
<dbReference type="SMART" id="SM00382">
    <property type="entry name" value="AAA"/>
    <property type="match status" value="1"/>
</dbReference>
<dbReference type="AlphaFoldDB" id="A0A8J6N214"/>
<feature type="region of interest" description="Disordered" evidence="12">
    <location>
        <begin position="387"/>
        <end position="420"/>
    </location>
</feature>
<dbReference type="PANTHER" id="PTHR11669:SF0">
    <property type="entry name" value="PROTEIN STICHEL-LIKE 2"/>
    <property type="match status" value="1"/>
</dbReference>
<keyword evidence="3 11" id="KW-0548">Nucleotidyltransferase</keyword>